<dbReference type="AlphaFoldDB" id="A0A1G9VXB8"/>
<dbReference type="SMART" id="SM00560">
    <property type="entry name" value="LamGL"/>
    <property type="match status" value="1"/>
</dbReference>
<keyword evidence="5" id="KW-1185">Reference proteome</keyword>
<accession>A0A1G9VXB8</accession>
<dbReference type="InterPro" id="IPR006558">
    <property type="entry name" value="LamG-like"/>
</dbReference>
<keyword evidence="2" id="KW-1015">Disulfide bond</keyword>
<evidence type="ECO:0000256" key="1">
    <source>
        <dbReference type="ARBA" id="ARBA00022729"/>
    </source>
</evidence>
<sequence length="374" mass="39562">MTERLEDAPPDPKGISGNAELVARLNELRTWAGTPSLRRLRSLAGPSDTLPPATVSDILTGKRLARLPRLEFVEAFVLACLRARDYDEAELAAWTRAWRALANAEQSPVPAEAAPPAPAARWWARRATRVAFALLCLCVLPGAQAAPVLADVTHTGPVTWWKLDDGAGTTAEDATGSGVSGVLSGGVAWTPTELGPAVEFDGSGRVSTDRRVVATENGFSVTAWVRLTATGDWATAVSARGGGFDSFLLGYNGDADAWSFAAPHKDDGDVISAALSGTPPRKGRWTHLGGVYSAVTRQLALYVDGAAVGTSELPAGMRGATGAFDVGRAVHRGRHISGWRGEIRDVRLFDRPISRTELRAITDEALPPAKKISG</sequence>
<evidence type="ECO:0000259" key="3">
    <source>
        <dbReference type="SMART" id="SM00560"/>
    </source>
</evidence>
<dbReference type="RefSeq" id="WP_030431461.1">
    <property type="nucleotide sequence ID" value="NZ_JOEF01000019.1"/>
</dbReference>
<feature type="domain" description="LamG-like jellyroll fold" evidence="3">
    <location>
        <begin position="217"/>
        <end position="356"/>
    </location>
</feature>
<dbReference type="STRING" id="211114.SAMN04489726_3289"/>
<evidence type="ECO:0000313" key="4">
    <source>
        <dbReference type="EMBL" id="SDM76942.1"/>
    </source>
</evidence>
<keyword evidence="1" id="KW-0732">Signal</keyword>
<dbReference type="Proteomes" id="UP000183376">
    <property type="component" value="Chromosome I"/>
</dbReference>
<protein>
    <submittedName>
        <fullName evidence="4">Concanavalin A-like lectin/glucanases superfamily protein</fullName>
    </submittedName>
</protein>
<dbReference type="SUPFAM" id="SSF49899">
    <property type="entry name" value="Concanavalin A-like lectins/glucanases"/>
    <property type="match status" value="1"/>
</dbReference>
<dbReference type="EMBL" id="LT629701">
    <property type="protein sequence ID" value="SDM76942.1"/>
    <property type="molecule type" value="Genomic_DNA"/>
</dbReference>
<reference evidence="4 5" key="1">
    <citation type="submission" date="2016-10" db="EMBL/GenBank/DDBJ databases">
        <authorList>
            <person name="de Groot N.N."/>
        </authorList>
    </citation>
    <scope>NUCLEOTIDE SEQUENCE [LARGE SCALE GENOMIC DNA]</scope>
    <source>
        <strain evidence="4 5">DSM 44149</strain>
    </source>
</reference>
<evidence type="ECO:0000256" key="2">
    <source>
        <dbReference type="ARBA" id="ARBA00023157"/>
    </source>
</evidence>
<organism evidence="4 5">
    <name type="scientific">Allokutzneria albata</name>
    <name type="common">Kibdelosporangium albatum</name>
    <dbReference type="NCBI Taxonomy" id="211114"/>
    <lineage>
        <taxon>Bacteria</taxon>
        <taxon>Bacillati</taxon>
        <taxon>Actinomycetota</taxon>
        <taxon>Actinomycetes</taxon>
        <taxon>Pseudonocardiales</taxon>
        <taxon>Pseudonocardiaceae</taxon>
        <taxon>Allokutzneria</taxon>
    </lineage>
</organism>
<dbReference type="GO" id="GO:0030246">
    <property type="term" value="F:carbohydrate binding"/>
    <property type="evidence" value="ECO:0007669"/>
    <property type="project" value="UniProtKB-KW"/>
</dbReference>
<dbReference type="InterPro" id="IPR013320">
    <property type="entry name" value="ConA-like_dom_sf"/>
</dbReference>
<name>A0A1G9VXB8_ALLAB</name>
<keyword evidence="4" id="KW-0430">Lectin</keyword>
<proteinExistence type="predicted"/>
<dbReference type="eggNOG" id="COG2755">
    <property type="taxonomic scope" value="Bacteria"/>
</dbReference>
<gene>
    <name evidence="4" type="ORF">SAMN04489726_3289</name>
</gene>
<evidence type="ECO:0000313" key="5">
    <source>
        <dbReference type="Proteomes" id="UP000183376"/>
    </source>
</evidence>
<dbReference type="Pfam" id="PF13385">
    <property type="entry name" value="Laminin_G_3"/>
    <property type="match status" value="1"/>
</dbReference>
<dbReference type="Gene3D" id="2.60.120.200">
    <property type="match status" value="1"/>
</dbReference>